<organism evidence="1 2">
    <name type="scientific">Periplaneta americana</name>
    <name type="common">American cockroach</name>
    <name type="synonym">Blatta americana</name>
    <dbReference type="NCBI Taxonomy" id="6978"/>
    <lineage>
        <taxon>Eukaryota</taxon>
        <taxon>Metazoa</taxon>
        <taxon>Ecdysozoa</taxon>
        <taxon>Arthropoda</taxon>
        <taxon>Hexapoda</taxon>
        <taxon>Insecta</taxon>
        <taxon>Pterygota</taxon>
        <taxon>Neoptera</taxon>
        <taxon>Polyneoptera</taxon>
        <taxon>Dictyoptera</taxon>
        <taxon>Blattodea</taxon>
        <taxon>Blattoidea</taxon>
        <taxon>Blattidae</taxon>
        <taxon>Blattinae</taxon>
        <taxon>Periplaneta</taxon>
    </lineage>
</organism>
<keyword evidence="2" id="KW-1185">Reference proteome</keyword>
<accession>A0ABQ8T0J7</accession>
<comment type="caution">
    <text evidence="1">The sequence shown here is derived from an EMBL/GenBank/DDBJ whole genome shotgun (WGS) entry which is preliminary data.</text>
</comment>
<name>A0ABQ8T0J7_PERAM</name>
<dbReference type="Proteomes" id="UP001148838">
    <property type="component" value="Unassembled WGS sequence"/>
</dbReference>
<evidence type="ECO:0000313" key="2">
    <source>
        <dbReference type="Proteomes" id="UP001148838"/>
    </source>
</evidence>
<dbReference type="Gene3D" id="3.30.420.10">
    <property type="entry name" value="Ribonuclease H-like superfamily/Ribonuclease H"/>
    <property type="match status" value="1"/>
</dbReference>
<dbReference type="InterPro" id="IPR036397">
    <property type="entry name" value="RNaseH_sf"/>
</dbReference>
<protein>
    <submittedName>
        <fullName evidence="1">Uncharacterized protein</fullName>
    </submittedName>
</protein>
<proteinExistence type="predicted"/>
<gene>
    <name evidence="1" type="ORF">ANN_07556</name>
</gene>
<reference evidence="1 2" key="1">
    <citation type="journal article" date="2022" name="Allergy">
        <title>Genome assembly and annotation of Periplaneta americana reveal a comprehensive cockroach allergen profile.</title>
        <authorList>
            <person name="Wang L."/>
            <person name="Xiong Q."/>
            <person name="Saelim N."/>
            <person name="Wang L."/>
            <person name="Nong W."/>
            <person name="Wan A.T."/>
            <person name="Shi M."/>
            <person name="Liu X."/>
            <person name="Cao Q."/>
            <person name="Hui J.H.L."/>
            <person name="Sookrung N."/>
            <person name="Leung T.F."/>
            <person name="Tungtrongchitr A."/>
            <person name="Tsui S.K.W."/>
        </authorList>
    </citation>
    <scope>NUCLEOTIDE SEQUENCE [LARGE SCALE GENOMIC DNA]</scope>
    <source>
        <strain evidence="1">PWHHKU_190912</strain>
    </source>
</reference>
<sequence>MFLIMPGEEYNASPDLTPLDFFPVVEKRSLQRKSKPRADLIVRIMNNAALIKEQENDLRRATRGVIERSRKCIEVGGGIYENQL</sequence>
<evidence type="ECO:0000313" key="1">
    <source>
        <dbReference type="EMBL" id="KAJ4439432.1"/>
    </source>
</evidence>
<dbReference type="EMBL" id="JAJSOF020000017">
    <property type="protein sequence ID" value="KAJ4439432.1"/>
    <property type="molecule type" value="Genomic_DNA"/>
</dbReference>